<dbReference type="PANTHER" id="PTHR42829:SF2">
    <property type="entry name" value="NADH-UBIQUINONE OXIDOREDUCTASE CHAIN 5"/>
    <property type="match status" value="1"/>
</dbReference>
<feature type="transmembrane region" description="Helical" evidence="17">
    <location>
        <begin position="237"/>
        <end position="259"/>
    </location>
</feature>
<evidence type="ECO:0000256" key="11">
    <source>
        <dbReference type="ARBA" id="ARBA00022989"/>
    </source>
</evidence>
<dbReference type="InterPro" id="IPR003945">
    <property type="entry name" value="NU5C-like"/>
</dbReference>
<keyword evidence="5 17" id="KW-0813">Transport</keyword>
<keyword evidence="15 17" id="KW-0472">Membrane</keyword>
<evidence type="ECO:0000256" key="7">
    <source>
        <dbReference type="ARBA" id="ARBA00022692"/>
    </source>
</evidence>
<evidence type="ECO:0000256" key="13">
    <source>
        <dbReference type="ARBA" id="ARBA00023075"/>
    </source>
</evidence>
<keyword evidence="8" id="KW-0999">Mitochondrion inner membrane</keyword>
<evidence type="ECO:0000256" key="8">
    <source>
        <dbReference type="ARBA" id="ARBA00022792"/>
    </source>
</evidence>
<dbReference type="InterPro" id="IPR001750">
    <property type="entry name" value="ND/Mrp_TM"/>
</dbReference>
<evidence type="ECO:0000256" key="16">
    <source>
        <dbReference type="ARBA" id="ARBA00049551"/>
    </source>
</evidence>
<evidence type="ECO:0000256" key="1">
    <source>
        <dbReference type="ARBA" id="ARBA00003257"/>
    </source>
</evidence>
<comment type="function">
    <text evidence="1">Core subunit of the mitochondrial membrane respiratory chain NADH dehydrogenase (Complex I) that is believed to belong to the minimal assembly required for catalysis. Complex I functions in the transfer of electrons from NADH to the respiratory chain. The immediate electron acceptor for the enzyme is believed to be ubiquinone.</text>
</comment>
<evidence type="ECO:0000259" key="18">
    <source>
        <dbReference type="Pfam" id="PF00361"/>
    </source>
</evidence>
<evidence type="ECO:0000256" key="2">
    <source>
        <dbReference type="ARBA" id="ARBA00004448"/>
    </source>
</evidence>
<dbReference type="Pfam" id="PF06455">
    <property type="entry name" value="NADH5_C"/>
    <property type="match status" value="1"/>
</dbReference>
<evidence type="ECO:0000256" key="9">
    <source>
        <dbReference type="ARBA" id="ARBA00022967"/>
    </source>
</evidence>
<keyword evidence="10" id="KW-0249">Electron transport</keyword>
<keyword evidence="11 17" id="KW-1133">Transmembrane helix</keyword>
<feature type="transmembrane region" description="Helical" evidence="17">
    <location>
        <begin position="535"/>
        <end position="557"/>
    </location>
</feature>
<feature type="transmembrane region" description="Helical" evidence="17">
    <location>
        <begin position="213"/>
        <end position="231"/>
    </location>
</feature>
<geneLocation type="mitochondrion" evidence="21"/>
<feature type="domain" description="NADH-Ubiquinone oxidoreductase (complex I) chain 5 N-terminal" evidence="19">
    <location>
        <begin position="41"/>
        <end position="88"/>
    </location>
</feature>
<organism evidence="21">
    <name type="scientific">Sogatella vibix</name>
    <dbReference type="NCBI Taxonomy" id="2138606"/>
    <lineage>
        <taxon>Eukaryota</taxon>
        <taxon>Metazoa</taxon>
        <taxon>Ecdysozoa</taxon>
        <taxon>Arthropoda</taxon>
        <taxon>Hexapoda</taxon>
        <taxon>Insecta</taxon>
        <taxon>Pterygota</taxon>
        <taxon>Neoptera</taxon>
        <taxon>Paraneoptera</taxon>
        <taxon>Hemiptera</taxon>
        <taxon>Auchenorrhyncha</taxon>
        <taxon>Fulgoroidea</taxon>
        <taxon>Delphacidae</taxon>
        <taxon>Delphacinae</taxon>
        <taxon>Sogatella</taxon>
    </lineage>
</organism>
<feature type="transmembrane region" description="Helical" evidence="17">
    <location>
        <begin position="87"/>
        <end position="104"/>
    </location>
</feature>
<dbReference type="GO" id="GO:0005743">
    <property type="term" value="C:mitochondrial inner membrane"/>
    <property type="evidence" value="ECO:0007669"/>
    <property type="project" value="UniProtKB-SubCell"/>
</dbReference>
<feature type="transmembrane region" description="Helical" evidence="17">
    <location>
        <begin position="447"/>
        <end position="468"/>
    </location>
</feature>
<dbReference type="EC" id="7.1.1.2" evidence="3 17"/>
<evidence type="ECO:0000256" key="14">
    <source>
        <dbReference type="ARBA" id="ARBA00023128"/>
    </source>
</evidence>
<evidence type="ECO:0000256" key="6">
    <source>
        <dbReference type="ARBA" id="ARBA00022660"/>
    </source>
</evidence>
<feature type="transmembrane region" description="Helical" evidence="17">
    <location>
        <begin position="417"/>
        <end position="435"/>
    </location>
</feature>
<dbReference type="EMBL" id="MG515238">
    <property type="protein sequence ID" value="AVV32043.1"/>
    <property type="molecule type" value="Genomic_DNA"/>
</dbReference>
<reference evidence="21" key="2">
    <citation type="submission" date="2019-04" db="EMBL/GenBank/DDBJ databases">
        <title>First mitogenome for the tribe Saccharosydnini (Hemiptera: Fulgoroidea: Delphacidae: Delphacinae) and a divergence time estimation for three predominant rice planthoppers.</title>
        <authorList>
            <person name="Huang Y.X."/>
            <person name="Qin D.Z."/>
        </authorList>
    </citation>
    <scope>NUCLEOTIDE SEQUENCE</scope>
</reference>
<feature type="domain" description="NADH:quinone oxidoreductase/Mrp antiporter transmembrane" evidence="18">
    <location>
        <begin position="106"/>
        <end position="382"/>
    </location>
</feature>
<dbReference type="InterPro" id="IPR010934">
    <property type="entry name" value="NADH_DH_su5_C"/>
</dbReference>
<keyword evidence="13 17" id="KW-0830">Ubiquinone</keyword>
<comment type="similarity">
    <text evidence="17">Belongs to the complex I subunit 5 family.</text>
</comment>
<feature type="transmembrane region" description="Helical" evidence="17">
    <location>
        <begin position="290"/>
        <end position="312"/>
    </location>
</feature>
<dbReference type="PANTHER" id="PTHR42829">
    <property type="entry name" value="NADH-UBIQUINONE OXIDOREDUCTASE CHAIN 5"/>
    <property type="match status" value="1"/>
</dbReference>
<comment type="catalytic activity">
    <reaction evidence="16 17">
        <text>a ubiquinone + NADH + 5 H(+)(in) = a ubiquinol + NAD(+) + 4 H(+)(out)</text>
        <dbReference type="Rhea" id="RHEA:29091"/>
        <dbReference type="Rhea" id="RHEA-COMP:9565"/>
        <dbReference type="Rhea" id="RHEA-COMP:9566"/>
        <dbReference type="ChEBI" id="CHEBI:15378"/>
        <dbReference type="ChEBI" id="CHEBI:16389"/>
        <dbReference type="ChEBI" id="CHEBI:17976"/>
        <dbReference type="ChEBI" id="CHEBI:57540"/>
        <dbReference type="ChEBI" id="CHEBI:57945"/>
        <dbReference type="EC" id="7.1.1.2"/>
    </reaction>
</comment>
<dbReference type="GO" id="GO:0003954">
    <property type="term" value="F:NADH dehydrogenase activity"/>
    <property type="evidence" value="ECO:0007669"/>
    <property type="project" value="TreeGrafter"/>
</dbReference>
<evidence type="ECO:0000256" key="5">
    <source>
        <dbReference type="ARBA" id="ARBA00022448"/>
    </source>
</evidence>
<keyword evidence="14 17" id="KW-0496">Mitochondrion</keyword>
<feature type="transmembrane region" description="Helical" evidence="17">
    <location>
        <begin position="175"/>
        <end position="192"/>
    </location>
</feature>
<evidence type="ECO:0000259" key="20">
    <source>
        <dbReference type="Pfam" id="PF06455"/>
    </source>
</evidence>
<evidence type="ECO:0000256" key="15">
    <source>
        <dbReference type="ARBA" id="ARBA00023136"/>
    </source>
</evidence>
<evidence type="ECO:0000256" key="17">
    <source>
        <dbReference type="RuleBase" id="RU003404"/>
    </source>
</evidence>
<name>A0A455JTR0_9HEMI</name>
<evidence type="ECO:0000256" key="3">
    <source>
        <dbReference type="ARBA" id="ARBA00012944"/>
    </source>
</evidence>
<dbReference type="RefSeq" id="YP_009629418.1">
    <property type="nucleotide sequence ID" value="NC_042180.1"/>
</dbReference>
<feature type="transmembrane region" description="Helical" evidence="17">
    <location>
        <begin position="6"/>
        <end position="25"/>
    </location>
</feature>
<protein>
    <recommendedName>
        <fullName evidence="4 17">NADH-ubiquinone oxidoreductase chain 5</fullName>
        <ecNumber evidence="3 17">7.1.1.2</ecNumber>
    </recommendedName>
</protein>
<feature type="transmembrane region" description="Helical" evidence="17">
    <location>
        <begin position="475"/>
        <end position="495"/>
    </location>
</feature>
<feature type="transmembrane region" description="Helical" evidence="17">
    <location>
        <begin position="333"/>
        <end position="351"/>
    </location>
</feature>
<dbReference type="Pfam" id="PF00361">
    <property type="entry name" value="Proton_antipo_M"/>
    <property type="match status" value="1"/>
</dbReference>
<evidence type="ECO:0000256" key="12">
    <source>
        <dbReference type="ARBA" id="ARBA00023027"/>
    </source>
</evidence>
<accession>A0A455JTR0</accession>
<sequence>MLFVLNINFFFFMFFFIFFIFGLYYHLFNMSVLLYYNFFVFNSCNFSFVFMLDWLSFLFLSVVFLISGCVFLYSLGYMSGDCNIIRFYFLVFLFVCSMFFLIVMPDLMCLILGWDGLGLVSYCLVIYYQSEVSLSSGYLTLFINRLGDLFLIFSICWCFNYGSWHYFYLYSFNDLNFFLMFFLMMACLTKSAQFPFSSWLPAAMAAPTPVSSLVHSSTLVTAGVYLIIRFHNFLNSFFINFLINLSLLTILLSGLGALYENDLKKVIAFSTMGQLSFMIFSVAMGSHYLAFIHLLIHAVFKSLLFLCSGVFISGFYGSQDIRYMGGLGLQSPFISSCFLISLFSLCGVPFYSGFFSKDFIIELVILGELNFFYLLTFFFSVFLTLVYSFRLFYYLYLSSLSLSMYSLLDNYYMNISCFLLLLISLPFGSSMFWLMDLCYVNVFDECFKFMTIFFFFYFFIFLNLFNFINLNASSFTIYFLGTMWFLPFFSSTFVVSKFFTFSYTLFMVVDSTWTEFLICTTLIQLTKSLNLYLNLFTLNSMKLYLISFIFFILILLLI</sequence>
<keyword evidence="9" id="KW-1278">Translocase</keyword>
<feature type="transmembrane region" description="Helical" evidence="17">
    <location>
        <begin position="149"/>
        <end position="169"/>
    </location>
</feature>
<comment type="subcellular location">
    <subcellularLocation>
        <location evidence="2">Mitochondrion inner membrane</location>
        <topology evidence="2">Multi-pass membrane protein</topology>
    </subcellularLocation>
</comment>
<dbReference type="CTD" id="4540"/>
<evidence type="ECO:0000313" key="21">
    <source>
        <dbReference type="EMBL" id="AVV32043.1"/>
    </source>
</evidence>
<evidence type="ECO:0000256" key="10">
    <source>
        <dbReference type="ARBA" id="ARBA00022982"/>
    </source>
</evidence>
<dbReference type="AlphaFoldDB" id="A0A455JTR0"/>
<dbReference type="InterPro" id="IPR001516">
    <property type="entry name" value="Proton_antipo_N"/>
</dbReference>
<feature type="domain" description="NADH dehydrogenase subunit 5 C-terminal" evidence="20">
    <location>
        <begin position="387"/>
        <end position="557"/>
    </location>
</feature>
<comment type="function">
    <text evidence="17">Core subunit of the mitochondrial membrane respiratory chain NADH dehydrogenase (Complex I) which catalyzes electron transfer from NADH through the respiratory chain, using ubiquinone as an electron acceptor. Essential for the catalytic activity and assembly of complex I.</text>
</comment>
<evidence type="ECO:0000259" key="19">
    <source>
        <dbReference type="Pfam" id="PF00662"/>
    </source>
</evidence>
<gene>
    <name evidence="21" type="primary">ND5</name>
</gene>
<keyword evidence="7 17" id="KW-0812">Transmembrane</keyword>
<dbReference type="GO" id="GO:0015990">
    <property type="term" value="P:electron transport coupled proton transport"/>
    <property type="evidence" value="ECO:0007669"/>
    <property type="project" value="TreeGrafter"/>
</dbReference>
<dbReference type="PRINTS" id="PR01434">
    <property type="entry name" value="NADHDHGNASE5"/>
</dbReference>
<keyword evidence="6" id="KW-0679">Respiratory chain</keyword>
<keyword evidence="12 17" id="KW-0520">NAD</keyword>
<dbReference type="GO" id="GO:0042773">
    <property type="term" value="P:ATP synthesis coupled electron transport"/>
    <property type="evidence" value="ECO:0007669"/>
    <property type="project" value="InterPro"/>
</dbReference>
<dbReference type="GO" id="GO:0008137">
    <property type="term" value="F:NADH dehydrogenase (ubiquinone) activity"/>
    <property type="evidence" value="ECO:0007669"/>
    <property type="project" value="UniProtKB-EC"/>
</dbReference>
<feature type="transmembrane region" description="Helical" evidence="17">
    <location>
        <begin position="110"/>
        <end position="128"/>
    </location>
</feature>
<feature type="transmembrane region" description="Helical" evidence="17">
    <location>
        <begin position="32"/>
        <end position="51"/>
    </location>
</feature>
<dbReference type="GeneID" id="40139675"/>
<feature type="transmembrane region" description="Helical" evidence="17">
    <location>
        <begin position="57"/>
        <end position="75"/>
    </location>
</feature>
<proteinExistence type="inferred from homology"/>
<evidence type="ECO:0000256" key="4">
    <source>
        <dbReference type="ARBA" id="ARBA00021096"/>
    </source>
</evidence>
<dbReference type="Pfam" id="PF00662">
    <property type="entry name" value="Proton_antipo_N"/>
    <property type="match status" value="1"/>
</dbReference>
<reference evidence="21" key="1">
    <citation type="submission" date="2017-11" db="EMBL/GenBank/DDBJ databases">
        <authorList>
            <person name="Huang Y."/>
            <person name="Qin D."/>
        </authorList>
    </citation>
    <scope>NUCLEOTIDE SEQUENCE</scope>
</reference>